<keyword evidence="2" id="KW-0677">Repeat</keyword>
<evidence type="ECO:0000256" key="7">
    <source>
        <dbReference type="ARBA" id="ARBA00023242"/>
    </source>
</evidence>
<dbReference type="SMART" id="SM00717">
    <property type="entry name" value="SANT"/>
    <property type="match status" value="2"/>
</dbReference>
<sequence length="296" mass="33378">MRHHIEHNCCSKQAVRRGLWSPDEDMQLIRYISSHGHGCWSSLPERAGLQRCGKSCRLRWMNYLRPGIKRGGFSKEEENTIIGLHTILENRWAQIARHLPGRTDSEIKNYWHSCLKRKAFAHQRSNSSKELELHQTVMLDEIDSLELDPPHPTVVDSHPTVVDSNLIIQCKSIQMSRPEIEWASNALDRNYQQTCGMISSGRIIKTDGHDGRFALTDCSPLADISGCNSANLPSANNIAPFQSLQSFDTSYVSSWPSPGSSSQLENNGTSVFRDAMQATFSMLYAEDLQPDVLLEP</sequence>
<gene>
    <name evidence="10" type="primary">R2R3MYB34</name>
</gene>
<dbReference type="InterPro" id="IPR001005">
    <property type="entry name" value="SANT/Myb"/>
</dbReference>
<dbReference type="PROSITE" id="PS51294">
    <property type="entry name" value="HTH_MYB"/>
    <property type="match status" value="2"/>
</dbReference>
<dbReference type="SUPFAM" id="SSF46689">
    <property type="entry name" value="Homeodomain-like"/>
    <property type="match status" value="1"/>
</dbReference>
<evidence type="ECO:0000256" key="5">
    <source>
        <dbReference type="ARBA" id="ARBA00023159"/>
    </source>
</evidence>
<evidence type="ECO:0000259" key="9">
    <source>
        <dbReference type="PROSITE" id="PS51294"/>
    </source>
</evidence>
<evidence type="ECO:0000256" key="1">
    <source>
        <dbReference type="ARBA" id="ARBA00004123"/>
    </source>
</evidence>
<feature type="domain" description="HTH myb-type" evidence="9">
    <location>
        <begin position="69"/>
        <end position="119"/>
    </location>
</feature>
<evidence type="ECO:0000256" key="3">
    <source>
        <dbReference type="ARBA" id="ARBA00023015"/>
    </source>
</evidence>
<evidence type="ECO:0000313" key="10">
    <source>
        <dbReference type="EMBL" id="ASR18119.1"/>
    </source>
</evidence>
<evidence type="ECO:0000259" key="8">
    <source>
        <dbReference type="PROSITE" id="PS50090"/>
    </source>
</evidence>
<dbReference type="GO" id="GO:0003677">
    <property type="term" value="F:DNA binding"/>
    <property type="evidence" value="ECO:0007669"/>
    <property type="project" value="UniProtKB-KW"/>
</dbReference>
<feature type="domain" description="Myb-like" evidence="8">
    <location>
        <begin position="65"/>
        <end position="115"/>
    </location>
</feature>
<dbReference type="InterPro" id="IPR017930">
    <property type="entry name" value="Myb_dom"/>
</dbReference>
<feature type="domain" description="Myb-like" evidence="8">
    <location>
        <begin position="12"/>
        <end position="64"/>
    </location>
</feature>
<dbReference type="PANTHER" id="PTHR47997">
    <property type="entry name" value="MYB DOMAIN PROTEIN 55"/>
    <property type="match status" value="1"/>
</dbReference>
<dbReference type="PROSITE" id="PS50090">
    <property type="entry name" value="MYB_LIKE"/>
    <property type="match status" value="2"/>
</dbReference>
<keyword evidence="5" id="KW-0010">Activator</keyword>
<dbReference type="SMR" id="A0A222UAD9"/>
<accession>A0A222UAD9</accession>
<dbReference type="FunFam" id="1.10.10.60:FF:000077">
    <property type="entry name" value="MYB transcription factor"/>
    <property type="match status" value="1"/>
</dbReference>
<dbReference type="InterPro" id="IPR051953">
    <property type="entry name" value="Plant_SW-associated_TFs"/>
</dbReference>
<dbReference type="AlphaFoldDB" id="A0A222UAD9"/>
<dbReference type="EMBL" id="KY703745">
    <property type="protein sequence ID" value="ASR18119.1"/>
    <property type="molecule type" value="mRNA"/>
</dbReference>
<dbReference type="CDD" id="cd00167">
    <property type="entry name" value="SANT"/>
    <property type="match status" value="2"/>
</dbReference>
<evidence type="ECO:0000256" key="2">
    <source>
        <dbReference type="ARBA" id="ARBA00022737"/>
    </source>
</evidence>
<keyword evidence="6" id="KW-0804">Transcription</keyword>
<comment type="subcellular location">
    <subcellularLocation>
        <location evidence="1">Nucleus</location>
    </subcellularLocation>
</comment>
<reference evidence="10" key="1">
    <citation type="journal article" date="2017" name="Physiol. Mol. Biol. Plants">
        <title>Identification and expression analysis under abiotic stress of the R2R3-MYB genes in Ginkgo biloba L.</title>
        <authorList>
            <person name="Liu X."/>
            <person name="Yu W."/>
            <person name="Zhang X."/>
            <person name="Wang G."/>
            <person name="Cao F."/>
            <person name="Cheng H."/>
        </authorList>
    </citation>
    <scope>NUCLEOTIDE SEQUENCE</scope>
</reference>
<name>A0A222UAD9_GINBI</name>
<dbReference type="InterPro" id="IPR009057">
    <property type="entry name" value="Homeodomain-like_sf"/>
</dbReference>
<evidence type="ECO:0000256" key="6">
    <source>
        <dbReference type="ARBA" id="ARBA00023163"/>
    </source>
</evidence>
<organism evidence="10">
    <name type="scientific">Ginkgo biloba</name>
    <name type="common">Ginkgo</name>
    <name type="synonym">Maidenhair tree</name>
    <dbReference type="NCBI Taxonomy" id="3311"/>
    <lineage>
        <taxon>Eukaryota</taxon>
        <taxon>Viridiplantae</taxon>
        <taxon>Streptophyta</taxon>
        <taxon>Embryophyta</taxon>
        <taxon>Tracheophyta</taxon>
        <taxon>Spermatophyta</taxon>
        <taxon>Ginkgoidae</taxon>
        <taxon>Ginkgoales</taxon>
        <taxon>Ginkgoaceae</taxon>
        <taxon>Ginkgo</taxon>
    </lineage>
</organism>
<proteinExistence type="evidence at transcript level"/>
<keyword evidence="7" id="KW-0539">Nucleus</keyword>
<keyword evidence="4" id="KW-0238">DNA-binding</keyword>
<protein>
    <submittedName>
        <fullName evidence="10">R2R3MYB34</fullName>
    </submittedName>
</protein>
<evidence type="ECO:0000256" key="4">
    <source>
        <dbReference type="ARBA" id="ARBA00023125"/>
    </source>
</evidence>
<dbReference type="GO" id="GO:0045893">
    <property type="term" value="P:positive regulation of DNA-templated transcription"/>
    <property type="evidence" value="ECO:0007669"/>
    <property type="project" value="UniProtKB-ARBA"/>
</dbReference>
<feature type="domain" description="HTH myb-type" evidence="9">
    <location>
        <begin position="12"/>
        <end position="68"/>
    </location>
</feature>
<dbReference type="Gene3D" id="1.10.10.60">
    <property type="entry name" value="Homeodomain-like"/>
    <property type="match status" value="2"/>
</dbReference>
<dbReference type="PANTHER" id="PTHR47997:SF75">
    <property type="entry name" value="MYB DOMAIN PROTEIN 55"/>
    <property type="match status" value="1"/>
</dbReference>
<keyword evidence="3" id="KW-0805">Transcription regulation</keyword>
<dbReference type="Pfam" id="PF00249">
    <property type="entry name" value="Myb_DNA-binding"/>
    <property type="match status" value="2"/>
</dbReference>
<dbReference type="GO" id="GO:0005634">
    <property type="term" value="C:nucleus"/>
    <property type="evidence" value="ECO:0007669"/>
    <property type="project" value="UniProtKB-SubCell"/>
</dbReference>